<name>A0A0U3DXL1_9CREN</name>
<dbReference type="Proteomes" id="UP000060778">
    <property type="component" value="Chromosome"/>
</dbReference>
<dbReference type="STRING" id="940295.EYM_01700"/>
<protein>
    <submittedName>
        <fullName evidence="2">Uncharacterized protein</fullName>
    </submittedName>
</protein>
<evidence type="ECO:0000313" key="3">
    <source>
        <dbReference type="Proteomes" id="UP000060778"/>
    </source>
</evidence>
<dbReference type="RefSeq" id="WP_075049378.1">
    <property type="nucleotide sequence ID" value="NZ_CP006867.1"/>
</dbReference>
<gene>
    <name evidence="2" type="ORF">EYM_01700</name>
</gene>
<evidence type="ECO:0000313" key="2">
    <source>
        <dbReference type="EMBL" id="ALU12234.1"/>
    </source>
</evidence>
<dbReference type="InterPro" id="IPR036390">
    <property type="entry name" value="WH_DNA-bd_sf"/>
</dbReference>
<dbReference type="Gene3D" id="1.10.10.10">
    <property type="entry name" value="Winged helix-like DNA-binding domain superfamily/Winged helix DNA-binding domain"/>
    <property type="match status" value="1"/>
</dbReference>
<dbReference type="GeneID" id="30679747"/>
<dbReference type="EMBL" id="CP006867">
    <property type="protein sequence ID" value="ALU12234.1"/>
    <property type="molecule type" value="Genomic_DNA"/>
</dbReference>
<organism evidence="2 3">
    <name type="scientific">Ignicoccus islandicus DSM 13165</name>
    <dbReference type="NCBI Taxonomy" id="940295"/>
    <lineage>
        <taxon>Archaea</taxon>
        <taxon>Thermoproteota</taxon>
        <taxon>Thermoprotei</taxon>
        <taxon>Desulfurococcales</taxon>
        <taxon>Desulfurococcaceae</taxon>
        <taxon>Ignicoccus</taxon>
    </lineage>
</organism>
<feature type="region of interest" description="Disordered" evidence="1">
    <location>
        <begin position="96"/>
        <end position="124"/>
    </location>
</feature>
<dbReference type="SUPFAM" id="SSF46785">
    <property type="entry name" value="Winged helix' DNA-binding domain"/>
    <property type="match status" value="1"/>
</dbReference>
<sequence length="124" mass="13849">MWKEVRGSKCLVALIYVCVHGEASFKEVINALELSKSSLWECLHRLEELNLVKTFKALTLIGRPKLMVRCTEKGLKELSELSQLIGVDLLGTRGKRWMERDEPGDAPPTEGDEGPGSSHEPAFL</sequence>
<dbReference type="KEGG" id="iis:EYM_01700"/>
<evidence type="ECO:0000256" key="1">
    <source>
        <dbReference type="SAM" id="MobiDB-lite"/>
    </source>
</evidence>
<dbReference type="InterPro" id="IPR036388">
    <property type="entry name" value="WH-like_DNA-bd_sf"/>
</dbReference>
<keyword evidence="3" id="KW-1185">Reference proteome</keyword>
<reference evidence="2 3" key="1">
    <citation type="submission" date="2013-11" db="EMBL/GenBank/DDBJ databases">
        <title>Comparative genomics of Ignicoccus.</title>
        <authorList>
            <person name="Podar M."/>
        </authorList>
    </citation>
    <scope>NUCLEOTIDE SEQUENCE [LARGE SCALE GENOMIC DNA]</scope>
    <source>
        <strain evidence="2 3">DSM 13165</strain>
    </source>
</reference>
<dbReference type="AlphaFoldDB" id="A0A0U3DXL1"/>
<accession>A0A0U3DXL1</accession>
<proteinExistence type="predicted"/>